<reference evidence="1 2" key="1">
    <citation type="submission" date="2019-12" db="EMBL/GenBank/DDBJ databases">
        <title>Paraburkholderia acidiphila 7Q-K02 sp. nov and Paraburkholderia acidisoli DHF22 sp. nov., two strains isolated from forest soil.</title>
        <authorList>
            <person name="Gao Z."/>
            <person name="Qiu L."/>
        </authorList>
    </citation>
    <scope>NUCLEOTIDE SEQUENCE [LARGE SCALE GENOMIC DNA]</scope>
    <source>
        <strain evidence="1 2">7Q-K02</strain>
    </source>
</reference>
<dbReference type="Proteomes" id="UP000434209">
    <property type="component" value="Chromosome 2"/>
</dbReference>
<accession>A0A7Z2G7N0</accession>
<sequence>MAENEDTPHEKRRDKVVYLDAYRKPFAGSAGIGAPSFSVYAHLYIDLCSDGETRFGIVGANSDNAIGLLEPIFVLGRQLVNMATE</sequence>
<dbReference type="EMBL" id="CP046910">
    <property type="protein sequence ID" value="QGZ56718.1"/>
    <property type="molecule type" value="Genomic_DNA"/>
</dbReference>
<dbReference type="KEGG" id="pacp:FAZ97_17285"/>
<proteinExistence type="predicted"/>
<protein>
    <submittedName>
        <fullName evidence="1">Uncharacterized protein</fullName>
    </submittedName>
</protein>
<organism evidence="1 2">
    <name type="scientific">Paraburkholderia acidiphila</name>
    <dbReference type="NCBI Taxonomy" id="2571747"/>
    <lineage>
        <taxon>Bacteria</taxon>
        <taxon>Pseudomonadati</taxon>
        <taxon>Pseudomonadota</taxon>
        <taxon>Betaproteobacteria</taxon>
        <taxon>Burkholderiales</taxon>
        <taxon>Burkholderiaceae</taxon>
        <taxon>Paraburkholderia</taxon>
    </lineage>
</organism>
<name>A0A7Z2G7N0_9BURK</name>
<gene>
    <name evidence="1" type="ORF">FAZ97_17285</name>
</gene>
<dbReference type="RefSeq" id="WP_158759672.1">
    <property type="nucleotide sequence ID" value="NZ_CP046910.1"/>
</dbReference>
<evidence type="ECO:0000313" key="1">
    <source>
        <dbReference type="EMBL" id="QGZ56718.1"/>
    </source>
</evidence>
<evidence type="ECO:0000313" key="2">
    <source>
        <dbReference type="Proteomes" id="UP000434209"/>
    </source>
</evidence>
<dbReference type="AlphaFoldDB" id="A0A7Z2G7N0"/>
<keyword evidence="2" id="KW-1185">Reference proteome</keyword>